<dbReference type="Gene3D" id="2.40.30.10">
    <property type="entry name" value="Translation factors"/>
    <property type="match status" value="1"/>
</dbReference>
<dbReference type="PROSITE" id="PS50902">
    <property type="entry name" value="FLAVODOXIN_LIKE"/>
    <property type="match status" value="1"/>
</dbReference>
<dbReference type="EMBL" id="JROI01000008">
    <property type="protein sequence ID" value="KGI78680.1"/>
    <property type="molecule type" value="Genomic_DNA"/>
</dbReference>
<comment type="catalytic activity">
    <reaction evidence="10 11">
        <text>hydrogen sulfide + 3 NADP(+) + 3 H2O = sulfite + 3 NADPH + 4 H(+)</text>
        <dbReference type="Rhea" id="RHEA:13801"/>
        <dbReference type="ChEBI" id="CHEBI:15377"/>
        <dbReference type="ChEBI" id="CHEBI:15378"/>
        <dbReference type="ChEBI" id="CHEBI:17359"/>
        <dbReference type="ChEBI" id="CHEBI:29919"/>
        <dbReference type="ChEBI" id="CHEBI:57783"/>
        <dbReference type="ChEBI" id="CHEBI:58349"/>
        <dbReference type="EC" id="1.8.1.2"/>
    </reaction>
</comment>
<evidence type="ECO:0000256" key="5">
    <source>
        <dbReference type="ARBA" id="ARBA00022827"/>
    </source>
</evidence>
<evidence type="ECO:0000313" key="15">
    <source>
        <dbReference type="EMBL" id="KGI78680.1"/>
    </source>
</evidence>
<dbReference type="UniPathway" id="UPA00140">
    <property type="reaction ID" value="UER00207"/>
</dbReference>
<feature type="binding site" evidence="12">
    <location>
        <begin position="523"/>
        <end position="527"/>
    </location>
    <ligand>
        <name>NADP(+)</name>
        <dbReference type="ChEBI" id="CHEBI:58349"/>
    </ligand>
</feature>
<comment type="function">
    <text evidence="11">Component of the sulfite reductase complex that catalyzes the 6-electron reduction of sulfite to sulfide. This is one of several activities required for the biosynthesis of L-cysteine from sulfate. The flavoprotein component catalyzes the electron flow from NADPH -&gt; FAD -&gt; FMN to the hemoprotein component.</text>
</comment>
<dbReference type="AlphaFoldDB" id="A0A099D083"/>
<dbReference type="Pfam" id="PF00258">
    <property type="entry name" value="Flavodoxin_1"/>
    <property type="match status" value="1"/>
</dbReference>
<evidence type="ECO:0000256" key="11">
    <source>
        <dbReference type="PIRNR" id="PIRNR000207"/>
    </source>
</evidence>
<dbReference type="InterPro" id="IPR029039">
    <property type="entry name" value="Flavoprotein-like_sf"/>
</dbReference>
<dbReference type="PANTHER" id="PTHR19384">
    <property type="entry name" value="NITRIC OXIDE SYNTHASE-RELATED"/>
    <property type="match status" value="1"/>
</dbReference>
<evidence type="ECO:0000256" key="4">
    <source>
        <dbReference type="ARBA" id="ARBA00022643"/>
    </source>
</evidence>
<dbReference type="GO" id="GO:0010181">
    <property type="term" value="F:FMN binding"/>
    <property type="evidence" value="ECO:0007669"/>
    <property type="project" value="InterPro"/>
</dbReference>
<comment type="pathway">
    <text evidence="11">Sulfur metabolism; hydrogen sulfide biosynthesis; hydrogen sulfide from sulfite (NADPH route): step 1/1.</text>
</comment>
<dbReference type="Pfam" id="PF00175">
    <property type="entry name" value="NAD_binding_1"/>
    <property type="match status" value="1"/>
</dbReference>
<evidence type="ECO:0000259" key="13">
    <source>
        <dbReference type="PROSITE" id="PS50902"/>
    </source>
</evidence>
<feature type="binding site" evidence="12">
    <location>
        <position position="597"/>
    </location>
    <ligand>
        <name>FAD</name>
        <dbReference type="ChEBI" id="CHEBI:57692"/>
    </ligand>
</feature>
<dbReference type="STRING" id="1543381.LF63_0104415"/>
<evidence type="ECO:0000313" key="16">
    <source>
        <dbReference type="EMBL" id="MBB6184004.1"/>
    </source>
</evidence>
<dbReference type="Gene3D" id="3.40.50.360">
    <property type="match status" value="1"/>
</dbReference>
<evidence type="ECO:0000256" key="2">
    <source>
        <dbReference type="ARBA" id="ARBA00022605"/>
    </source>
</evidence>
<dbReference type="RefSeq" id="WP_043099913.1">
    <property type="nucleotide sequence ID" value="NZ_JACHET010000001.1"/>
</dbReference>
<dbReference type="EC" id="1.8.1.2" evidence="11"/>
<feature type="binding site" evidence="12">
    <location>
        <begin position="385"/>
        <end position="388"/>
    </location>
    <ligand>
        <name>FAD</name>
        <dbReference type="ChEBI" id="CHEBI:57692"/>
    </ligand>
</feature>
<evidence type="ECO:0000313" key="18">
    <source>
        <dbReference type="Proteomes" id="UP000560000"/>
    </source>
</evidence>
<dbReference type="NCBIfam" id="TIGR01931">
    <property type="entry name" value="cysJ"/>
    <property type="match status" value="1"/>
</dbReference>
<dbReference type="Pfam" id="PF00667">
    <property type="entry name" value="FAD_binding_1"/>
    <property type="match status" value="2"/>
</dbReference>
<dbReference type="PRINTS" id="PR00371">
    <property type="entry name" value="FPNCR"/>
</dbReference>
<dbReference type="SUPFAM" id="SSF52218">
    <property type="entry name" value="Flavoproteins"/>
    <property type="match status" value="1"/>
</dbReference>
<keyword evidence="6 11" id="KW-0521">NADP</keyword>
<evidence type="ECO:0000313" key="17">
    <source>
        <dbReference type="Proteomes" id="UP000029708"/>
    </source>
</evidence>
<dbReference type="GO" id="GO:0005829">
    <property type="term" value="C:cytosol"/>
    <property type="evidence" value="ECO:0007669"/>
    <property type="project" value="TreeGrafter"/>
</dbReference>
<dbReference type="Gene3D" id="3.40.50.80">
    <property type="entry name" value="Nucleotide-binding domain of ferredoxin-NADP reductase (FNR) module"/>
    <property type="match status" value="1"/>
</dbReference>
<gene>
    <name evidence="16" type="ORF">HNQ86_001349</name>
    <name evidence="15" type="ORF">LF63_0104415</name>
</gene>
<feature type="binding site" evidence="12">
    <location>
        <begin position="69"/>
        <end position="74"/>
    </location>
    <ligand>
        <name>FMN</name>
        <dbReference type="ChEBI" id="CHEBI:58210"/>
    </ligand>
</feature>
<keyword evidence="8 11" id="KW-0560">Oxidoreductase</keyword>
<name>A0A099D083_9GAMM</name>
<dbReference type="InterPro" id="IPR017927">
    <property type="entry name" value="FAD-bd_FR_type"/>
</dbReference>
<feature type="binding site" evidence="12">
    <location>
        <begin position="517"/>
        <end position="518"/>
    </location>
    <ligand>
        <name>NADP(+)</name>
        <dbReference type="ChEBI" id="CHEBI:58349"/>
    </ligand>
</feature>
<keyword evidence="7 11" id="KW-0249">Electron transport</keyword>
<dbReference type="SUPFAM" id="SSF63380">
    <property type="entry name" value="Riboflavin synthase domain-like"/>
    <property type="match status" value="1"/>
</dbReference>
<feature type="domain" description="Flavodoxin-like" evidence="13">
    <location>
        <begin position="63"/>
        <end position="201"/>
    </location>
</feature>
<comment type="caution">
    <text evidence="15">The sequence shown here is derived from an EMBL/GenBank/DDBJ whole genome shotgun (WGS) entry which is preliminary data.</text>
</comment>
<dbReference type="PANTHER" id="PTHR19384:SF128">
    <property type="entry name" value="NADPH OXIDOREDUCTASE A"/>
    <property type="match status" value="1"/>
</dbReference>
<keyword evidence="17" id="KW-1185">Reference proteome</keyword>
<dbReference type="EMBL" id="JACHET010000001">
    <property type="protein sequence ID" value="MBB6184004.1"/>
    <property type="molecule type" value="Genomic_DNA"/>
</dbReference>
<keyword evidence="3 11" id="KW-0285">Flavoprotein</keyword>
<proteinExistence type="predicted"/>
<keyword evidence="5 11" id="KW-0274">FAD</keyword>
<dbReference type="InterPro" id="IPR039261">
    <property type="entry name" value="FNR_nucleotide-bd"/>
</dbReference>
<dbReference type="InterPro" id="IPR017938">
    <property type="entry name" value="Riboflavin_synthase-like_b-brl"/>
</dbReference>
<comment type="subunit">
    <text evidence="11">Alpha(8)-beta(8). The alpha component is a flavoprotein, the beta component is a hemoprotein.</text>
</comment>
<evidence type="ECO:0000256" key="6">
    <source>
        <dbReference type="ARBA" id="ARBA00022857"/>
    </source>
</evidence>
<evidence type="ECO:0000256" key="10">
    <source>
        <dbReference type="ARBA" id="ARBA00052219"/>
    </source>
</evidence>
<dbReference type="SUPFAM" id="SSF52343">
    <property type="entry name" value="Ferredoxin reductase-like, C-terminal NADP-linked domain"/>
    <property type="match status" value="1"/>
</dbReference>
<organism evidence="15 17">
    <name type="scientific">Oleiagrimonas soli</name>
    <dbReference type="NCBI Taxonomy" id="1543381"/>
    <lineage>
        <taxon>Bacteria</taxon>
        <taxon>Pseudomonadati</taxon>
        <taxon>Pseudomonadota</taxon>
        <taxon>Gammaproteobacteria</taxon>
        <taxon>Lysobacterales</taxon>
        <taxon>Rhodanobacteraceae</taxon>
        <taxon>Oleiagrimonas</taxon>
    </lineage>
</organism>
<comment type="cofactor">
    <cofactor evidence="11 12">
        <name>FAD</name>
        <dbReference type="ChEBI" id="CHEBI:57692"/>
    </cofactor>
    <text evidence="11 12">Binds 1 FAD per subunit.</text>
</comment>
<dbReference type="GO" id="GO:0019344">
    <property type="term" value="P:cysteine biosynthetic process"/>
    <property type="evidence" value="ECO:0007669"/>
    <property type="project" value="UniProtKB-KW"/>
</dbReference>
<feature type="domain" description="FAD-binding FR-type" evidence="14">
    <location>
        <begin position="231"/>
        <end position="446"/>
    </location>
</feature>
<feature type="binding site" evidence="12">
    <location>
        <begin position="152"/>
        <end position="161"/>
    </location>
    <ligand>
        <name>FMN</name>
        <dbReference type="ChEBI" id="CHEBI:58210"/>
    </ligand>
</feature>
<dbReference type="GO" id="GO:0004783">
    <property type="term" value="F:sulfite reductase (NADPH) activity"/>
    <property type="evidence" value="ECO:0007669"/>
    <property type="project" value="UniProtKB-EC"/>
</dbReference>
<dbReference type="InterPro" id="IPR001709">
    <property type="entry name" value="Flavoprot_Pyr_Nucl_cyt_Rdtase"/>
</dbReference>
<sequence length="597" mass="66194">MSALTPTPLPDDKAALVSQLVEGLRPETLQWLSGYMAGAAALLHGAPQANPSAPAVGSDSERLTIVYGSQTGNAERIARQLADSVERQGLPVRLLRADVYPQRELKRERLLYVIVSTQGEGEPPDDARDLIAFLDSRRAPKLPDLRFAVLGLGDSSYPDFCAIGRRLDARLAELGATRLHPCADADVDIETVAAPWQQAALDTARDTLGERAAPRATVTPLRPRAAGWSREKPFAAEVLLNQPIVARDSGKDVRHIELSLEGSGLHYEPGDALGVWPTQDARLVDAVLATLRLDGDAEVEHGDERLPLSRWLGERCELTVLTRPFLSAHAKRGGHRDLHALLEPGARDELARLLDTRQLIDLLHSHGADWDAAALVAALRPLAPRLYSIASSQRVVEDEVHLTVANVRYRHGEQDRWGAASRFLDTRSEGDTVPVFVESNTRFRLPADHDRDLVMIGPGTGVAPFRAFLQEREAQGARGRHWLFFGNPHRRTDFLYQLEWQAARKRGALQRLDVAFSRDQADKVYVQHRLREHGRELCDWIEHGAHLYVCGDASRMARDVDAALIDILAVHGGRSREDAEAHLRQLMTDGHYARDVY</sequence>
<dbReference type="PIRSF" id="PIRSF000207">
    <property type="entry name" value="SiR-FP_CysJ"/>
    <property type="match status" value="1"/>
</dbReference>
<dbReference type="CDD" id="cd06199">
    <property type="entry name" value="SiR"/>
    <property type="match status" value="1"/>
</dbReference>
<keyword evidence="2 11" id="KW-0028">Amino-acid biosynthesis</keyword>
<dbReference type="PROSITE" id="PS51384">
    <property type="entry name" value="FAD_FR"/>
    <property type="match status" value="1"/>
</dbReference>
<dbReference type="OrthoDB" id="9816402at2"/>
<reference evidence="15 17" key="1">
    <citation type="submission" date="2014-09" db="EMBL/GenBank/DDBJ databases">
        <title>Xanthomonadaceae 3.5X direct submission.</title>
        <authorList>
            <person name="Fang T."/>
            <person name="Wang H."/>
        </authorList>
    </citation>
    <scope>NUCLEOTIDE SEQUENCE [LARGE SCALE GENOMIC DNA]</scope>
    <source>
        <strain evidence="15 17">3.5X</strain>
    </source>
</reference>
<keyword evidence="9 11" id="KW-0198">Cysteine biosynthesis</keyword>
<feature type="binding site" evidence="12">
    <location>
        <position position="409"/>
    </location>
    <ligand>
        <name>FAD</name>
        <dbReference type="ChEBI" id="CHEBI:57692"/>
    </ligand>
</feature>
<keyword evidence="1 11" id="KW-0813">Transport</keyword>
<dbReference type="GO" id="GO:0050660">
    <property type="term" value="F:flavin adenine dinucleotide binding"/>
    <property type="evidence" value="ECO:0007669"/>
    <property type="project" value="InterPro"/>
</dbReference>
<comment type="cofactor">
    <cofactor evidence="11 12">
        <name>FMN</name>
        <dbReference type="ChEBI" id="CHEBI:58210"/>
    </cofactor>
    <text evidence="11 12">Binds 1 FMN per subunit.</text>
</comment>
<keyword evidence="4 11" id="KW-0288">FMN</keyword>
<dbReference type="Gene3D" id="1.20.990.10">
    <property type="entry name" value="NADPH-cytochrome p450 Reductase, Chain A, domain 3"/>
    <property type="match status" value="1"/>
</dbReference>
<dbReference type="Proteomes" id="UP000029708">
    <property type="component" value="Unassembled WGS sequence"/>
</dbReference>
<reference evidence="16 18" key="2">
    <citation type="submission" date="2020-08" db="EMBL/GenBank/DDBJ databases">
        <title>Genomic Encyclopedia of Type Strains, Phase IV (KMG-IV): sequencing the most valuable type-strain genomes for metagenomic binning, comparative biology and taxonomic classification.</title>
        <authorList>
            <person name="Goeker M."/>
        </authorList>
    </citation>
    <scope>NUCLEOTIDE SEQUENCE [LARGE SCALE GENOMIC DNA]</scope>
    <source>
        <strain evidence="16 18">DSM 107085</strain>
    </source>
</reference>
<evidence type="ECO:0000256" key="3">
    <source>
        <dbReference type="ARBA" id="ARBA00022630"/>
    </source>
</evidence>
<dbReference type="InterPro" id="IPR001433">
    <property type="entry name" value="OxRdtase_FAD/NAD-bd"/>
</dbReference>
<dbReference type="InterPro" id="IPR003097">
    <property type="entry name" value="CysJ-like_FAD-binding"/>
</dbReference>
<dbReference type="FunFam" id="3.40.50.80:FF:000001">
    <property type="entry name" value="NADPH--cytochrome P450 reductase 1"/>
    <property type="match status" value="1"/>
</dbReference>
<dbReference type="InterPro" id="IPR010199">
    <property type="entry name" value="CysJ"/>
</dbReference>
<dbReference type="GO" id="GO:0070814">
    <property type="term" value="P:hydrogen sulfide biosynthetic process"/>
    <property type="evidence" value="ECO:0007669"/>
    <property type="project" value="UniProtKB-UniPathway"/>
</dbReference>
<evidence type="ECO:0000256" key="8">
    <source>
        <dbReference type="ARBA" id="ARBA00023002"/>
    </source>
</evidence>
<dbReference type="PRINTS" id="PR00369">
    <property type="entry name" value="FLAVODOXIN"/>
</dbReference>
<dbReference type="Proteomes" id="UP000560000">
    <property type="component" value="Unassembled WGS sequence"/>
</dbReference>
<dbReference type="InterPro" id="IPR023173">
    <property type="entry name" value="NADPH_Cyt_P450_Rdtase_alpha"/>
</dbReference>
<dbReference type="InterPro" id="IPR001094">
    <property type="entry name" value="Flavdoxin-like"/>
</dbReference>
<evidence type="ECO:0000256" key="7">
    <source>
        <dbReference type="ARBA" id="ARBA00022982"/>
    </source>
</evidence>
<evidence type="ECO:0000256" key="1">
    <source>
        <dbReference type="ARBA" id="ARBA00022448"/>
    </source>
</evidence>
<feature type="binding site" evidence="12">
    <location>
        <position position="319"/>
    </location>
    <ligand>
        <name>FAD</name>
        <dbReference type="ChEBI" id="CHEBI:57692"/>
    </ligand>
</feature>
<dbReference type="InterPro" id="IPR008254">
    <property type="entry name" value="Flavodoxin/NO_synth"/>
</dbReference>
<protein>
    <recommendedName>
        <fullName evidence="11">Sulfite reductase [NADPH] flavoprotein alpha-component</fullName>
        <shortName evidence="11">SiR-FP</shortName>
        <ecNumber evidence="11">1.8.1.2</ecNumber>
    </recommendedName>
</protein>
<feature type="binding site" evidence="12">
    <location>
        <begin position="418"/>
        <end position="421"/>
    </location>
    <ligand>
        <name>FAD</name>
        <dbReference type="ChEBI" id="CHEBI:57692"/>
    </ligand>
</feature>
<evidence type="ECO:0000259" key="14">
    <source>
        <dbReference type="PROSITE" id="PS51384"/>
    </source>
</evidence>
<accession>A0A099D083</accession>
<evidence type="ECO:0000256" key="9">
    <source>
        <dbReference type="ARBA" id="ARBA00023192"/>
    </source>
</evidence>
<dbReference type="HOGENOM" id="CLU_001570_17_7_6"/>
<feature type="binding site" evidence="12">
    <location>
        <begin position="403"/>
        <end position="405"/>
    </location>
    <ligand>
        <name>FAD</name>
        <dbReference type="ChEBI" id="CHEBI:57692"/>
    </ligand>
</feature>
<feature type="binding site" evidence="12">
    <location>
        <begin position="116"/>
        <end position="119"/>
    </location>
    <ligand>
        <name>FMN</name>
        <dbReference type="ChEBI" id="CHEBI:58210"/>
    </ligand>
</feature>
<feature type="binding site" evidence="12">
    <location>
        <position position="559"/>
    </location>
    <ligand>
        <name>NADP(+)</name>
        <dbReference type="ChEBI" id="CHEBI:58349"/>
    </ligand>
</feature>
<evidence type="ECO:0000256" key="12">
    <source>
        <dbReference type="PIRSR" id="PIRSR000207-1"/>
    </source>
</evidence>